<feature type="domain" description="DUF4283" evidence="4">
    <location>
        <begin position="44"/>
        <end position="124"/>
    </location>
</feature>
<gene>
    <name evidence="5" type="ORF">KI387_007300</name>
</gene>
<feature type="transmembrane region" description="Helical" evidence="2">
    <location>
        <begin position="1000"/>
        <end position="1023"/>
    </location>
</feature>
<feature type="non-terminal residue" evidence="5">
    <location>
        <position position="1316"/>
    </location>
</feature>
<dbReference type="Pfam" id="PF13966">
    <property type="entry name" value="zf-RVT"/>
    <property type="match status" value="1"/>
</dbReference>
<accession>A0AA38GRQ4</accession>
<sequence length="1316" mass="150410">MAPKRARKFVSKGVQRGKDSDTPSPDIVLDLPTFDKACNWFESFSLVAYFVGQVPPEGILRQWIHNHWQPHGVKVEGVQNMTKGFFLFHFANVEHCKVVVNHGPWFIRNTLVVFSHWNRDFQVSEQAKLKIHVWIEFLGLPLPLWGFIDQLIKPLGRLICHEQPKFYSARPQKRVCVEIDLSKDLNDTLDIQCPKPKSTQFYLNTSHLSHPKTLDYIRRIWNLDPRPVDGIGWIDWWSHAITRTTSFLRLYGKQNAFFRKNAHEASHIEYSRAIQELNLSPFNTHIQVQAAHWKHKLQVEEHYKARGAQVRARLHWLRIGDRVTKEFFASLKSNQTLTKIKAIKEGNQRLTLLPDILQDFVHHYHDVFATQPATPARDAALLQCIDVVPCKLFESQRVACDRPLTLDDLKEAALQMASDKAPEVDGFPCEFYQSLWPTVGPDLYQVYLEAMSSNTLGLSYLLANAANVGLVKGIQLPSSPKQLINGHFVDDSFLTLAESEASVTNAMQCLDTFCLASGSAIQWKKTQCYRDWLPWDSLKAKFSLHDNDKQAISLIQELIPGDCLHKIGVTTQRPWWFDWHWPSATPFRNYKPWVGYKLLTQKQLPLNKLNARWSLHSTRFGWKQRFTIVWAIPIEPKVAHFLWSILHQGLPMGKRLILLGAPSLRCPFCNHIETLLHLFWFFPHAQSAWRWIHTLFQPFLPTFFTWKMVLLGDSTFIPTKFYNIWHSFRATILYHIWKSRNAAIFNKETVDRIFAISNKLVAISNVSLQIQVQAEKVCIEVEHISKPSWTIGGAPLVLLVAFRHIPLAAAPSHKVAAPVPVGDTILTGARFVGGGAPLLIGHTPDQSKFPRLSLAISPSRRGTEEEKQQTDRWEPTDNTPPPLLVVGVILRRARLNRLPPPCSMPPPSSMSGDFCYLSIQMNAHGGVEIETLMEVVVRDFNEAIQWYHIGIRGRSTAWTNANEALSTSHWPCSMRKKMAFLVAGTVHSGGLKKSNETLRLVMTAIFGIVLGFFVGVSFPQVYFTRFGFPSRVMIADTINVESGENSYSGSATQVLLHSTHASQQKSNISSPSTAPTSGNSSEIYVPTNPRGAEMLAPGIVEAETDFYLRRLWGKPSEDLPFKQKYLAVFTVGLAQKDTVNDEISKFSENFTIVLFHYDGRTSEWDQFEWSKQAVHISVRRQTKWWYAKRFLHPDVVASYEYIFIWDEDLGVEHFNAEEYLKLVRKHGLEISQPALEPNNRGPTWQMTKRRGDVEVHKNTTEKPGWCHDPNLPPCAGFVEIMAPVFSRKAWRCVWYMIQNDLVHGWGLDLAIKRCAE</sequence>
<feature type="domain" description="Reverse transcriptase zinc-binding" evidence="3">
    <location>
        <begin position="623"/>
        <end position="689"/>
    </location>
</feature>
<keyword evidence="2" id="KW-0812">Transmembrane</keyword>
<dbReference type="Proteomes" id="UP000824469">
    <property type="component" value="Unassembled WGS sequence"/>
</dbReference>
<evidence type="ECO:0000259" key="3">
    <source>
        <dbReference type="Pfam" id="PF13966"/>
    </source>
</evidence>
<evidence type="ECO:0000313" key="6">
    <source>
        <dbReference type="Proteomes" id="UP000824469"/>
    </source>
</evidence>
<name>A0AA38GRQ4_TAXCH</name>
<evidence type="ECO:0000256" key="2">
    <source>
        <dbReference type="SAM" id="Phobius"/>
    </source>
</evidence>
<dbReference type="InterPro" id="IPR036961">
    <property type="entry name" value="Kinesin_motor_dom_sf"/>
</dbReference>
<feature type="compositionally biased region" description="Basic and acidic residues" evidence="1">
    <location>
        <begin position="861"/>
        <end position="875"/>
    </location>
</feature>
<dbReference type="InterPro" id="IPR025558">
    <property type="entry name" value="DUF4283"/>
</dbReference>
<proteinExistence type="predicted"/>
<evidence type="ECO:0008006" key="7">
    <source>
        <dbReference type="Google" id="ProtNLM"/>
    </source>
</evidence>
<feature type="region of interest" description="Disordered" evidence="1">
    <location>
        <begin position="855"/>
        <end position="878"/>
    </location>
</feature>
<dbReference type="InterPro" id="IPR027417">
    <property type="entry name" value="P-loop_NTPase"/>
</dbReference>
<comment type="caution">
    <text evidence="5">The sequence shown here is derived from an EMBL/GenBank/DDBJ whole genome shotgun (WGS) entry which is preliminary data.</text>
</comment>
<dbReference type="Pfam" id="PF05212">
    <property type="entry name" value="DUF707"/>
    <property type="match status" value="1"/>
</dbReference>
<keyword evidence="6" id="KW-1185">Reference proteome</keyword>
<keyword evidence="2" id="KW-1133">Transmembrane helix</keyword>
<dbReference type="InterPro" id="IPR026960">
    <property type="entry name" value="RVT-Znf"/>
</dbReference>
<keyword evidence="2" id="KW-0472">Membrane</keyword>
<dbReference type="SUPFAM" id="SSF52540">
    <property type="entry name" value="P-loop containing nucleoside triphosphate hydrolases"/>
    <property type="match status" value="1"/>
</dbReference>
<organism evidence="5 6">
    <name type="scientific">Taxus chinensis</name>
    <name type="common">Chinese yew</name>
    <name type="synonym">Taxus wallichiana var. chinensis</name>
    <dbReference type="NCBI Taxonomy" id="29808"/>
    <lineage>
        <taxon>Eukaryota</taxon>
        <taxon>Viridiplantae</taxon>
        <taxon>Streptophyta</taxon>
        <taxon>Embryophyta</taxon>
        <taxon>Tracheophyta</taxon>
        <taxon>Spermatophyta</taxon>
        <taxon>Pinopsida</taxon>
        <taxon>Pinidae</taxon>
        <taxon>Conifers II</taxon>
        <taxon>Cupressales</taxon>
        <taxon>Taxaceae</taxon>
        <taxon>Taxus</taxon>
    </lineage>
</organism>
<dbReference type="PANTHER" id="PTHR31210:SF43">
    <property type="entry name" value="STORAGE PROTEIN-RELATED"/>
    <property type="match status" value="1"/>
</dbReference>
<dbReference type="InterPro" id="IPR007877">
    <property type="entry name" value="DUF707"/>
</dbReference>
<reference evidence="5 6" key="1">
    <citation type="journal article" date="2021" name="Nat. Plants">
        <title>The Taxus genome provides insights into paclitaxel biosynthesis.</title>
        <authorList>
            <person name="Xiong X."/>
            <person name="Gou J."/>
            <person name="Liao Q."/>
            <person name="Li Y."/>
            <person name="Zhou Q."/>
            <person name="Bi G."/>
            <person name="Li C."/>
            <person name="Du R."/>
            <person name="Wang X."/>
            <person name="Sun T."/>
            <person name="Guo L."/>
            <person name="Liang H."/>
            <person name="Lu P."/>
            <person name="Wu Y."/>
            <person name="Zhang Z."/>
            <person name="Ro D.K."/>
            <person name="Shang Y."/>
            <person name="Huang S."/>
            <person name="Yan J."/>
        </authorList>
    </citation>
    <scope>NUCLEOTIDE SEQUENCE [LARGE SCALE GENOMIC DNA]</scope>
    <source>
        <strain evidence="5">Ta-2019</strain>
    </source>
</reference>
<evidence type="ECO:0000259" key="4">
    <source>
        <dbReference type="Pfam" id="PF14111"/>
    </source>
</evidence>
<evidence type="ECO:0000313" key="5">
    <source>
        <dbReference type="EMBL" id="KAH9327122.1"/>
    </source>
</evidence>
<evidence type="ECO:0000256" key="1">
    <source>
        <dbReference type="SAM" id="MobiDB-lite"/>
    </source>
</evidence>
<protein>
    <recommendedName>
        <fullName evidence="7">DUF4283 domain-containing protein</fullName>
    </recommendedName>
</protein>
<feature type="compositionally biased region" description="Polar residues" evidence="1">
    <location>
        <begin position="1061"/>
        <end position="1082"/>
    </location>
</feature>
<dbReference type="Gene3D" id="3.40.850.10">
    <property type="entry name" value="Kinesin motor domain"/>
    <property type="match status" value="1"/>
</dbReference>
<dbReference type="PANTHER" id="PTHR31210">
    <property type="entry name" value="OS06G0731900 PROTEIN"/>
    <property type="match status" value="1"/>
</dbReference>
<feature type="region of interest" description="Disordered" evidence="1">
    <location>
        <begin position="1061"/>
        <end position="1083"/>
    </location>
</feature>
<feature type="compositionally biased region" description="Basic residues" evidence="1">
    <location>
        <begin position="1"/>
        <end position="10"/>
    </location>
</feature>
<dbReference type="Pfam" id="PF14111">
    <property type="entry name" value="DUF4283"/>
    <property type="match status" value="1"/>
</dbReference>
<feature type="region of interest" description="Disordered" evidence="1">
    <location>
        <begin position="1"/>
        <end position="22"/>
    </location>
</feature>
<dbReference type="EMBL" id="JAHRHJ020000002">
    <property type="protein sequence ID" value="KAH9327122.1"/>
    <property type="molecule type" value="Genomic_DNA"/>
</dbReference>